<feature type="domain" description="Lnb N-terminal periplasmic" evidence="2">
    <location>
        <begin position="133"/>
        <end position="288"/>
    </location>
</feature>
<evidence type="ECO:0000313" key="3">
    <source>
        <dbReference type="EMBL" id="OBZ92613.1"/>
    </source>
</evidence>
<comment type="caution">
    <text evidence="3">The sequence shown here is derived from an EMBL/GenBank/DDBJ whole genome shotgun (WGS) entry which is preliminary data.</text>
</comment>
<keyword evidence="4" id="KW-1185">Reference proteome</keyword>
<dbReference type="PATRIC" id="fig|1612624.7.peg.2896"/>
<keyword evidence="1" id="KW-0812">Transmembrane</keyword>
<accession>A0A1C7NUE1</accession>
<name>A0A1C7NUE1_9HYPH</name>
<dbReference type="Proteomes" id="UP000093111">
    <property type="component" value="Unassembled WGS sequence"/>
</dbReference>
<sequence>MTEQPERPRFHLVGAILRILCTLAILSFAIWGAIALFYQAPGPIWVRSVAAAAWAIASLVALFVYLRWRSRLASLIYPVMIALLLFWWGSIPASNSRDWADEVGQMTSGVVNGPEVTLANVRNFDWRTPTDYTVRWENRTYDLDKLSSVDLLLSYWAGPAIAHTLVSFGFEDGTFVTFSVEIRKERQESFSEIGGFFKEFETSVIAADERDIVRVRTNIRKEDVYLYRINMPKPAMRSLFMAYVDQANNLTETPQFYNTVTANCTTIVYEMVSRIVPDLPLDYRLLFSGYLPAYIAGVNGFTPGFTLDQLRQGGAISKRAQAADAAPDFSQKIREGVPGIAPLTQPQSTLN</sequence>
<feature type="transmembrane region" description="Helical" evidence="1">
    <location>
        <begin position="12"/>
        <end position="38"/>
    </location>
</feature>
<gene>
    <name evidence="3" type="ORF">ADU59_25895</name>
</gene>
<keyword evidence="1" id="KW-0472">Membrane</keyword>
<organism evidence="3 4">
    <name type="scientific">Pararhizobium polonicum</name>
    <dbReference type="NCBI Taxonomy" id="1612624"/>
    <lineage>
        <taxon>Bacteria</taxon>
        <taxon>Pseudomonadati</taxon>
        <taxon>Pseudomonadota</taxon>
        <taxon>Alphaproteobacteria</taxon>
        <taxon>Hyphomicrobiales</taxon>
        <taxon>Rhizobiaceae</taxon>
        <taxon>Rhizobium/Agrobacterium group</taxon>
        <taxon>Pararhizobium</taxon>
    </lineage>
</organism>
<proteinExistence type="predicted"/>
<evidence type="ECO:0000313" key="4">
    <source>
        <dbReference type="Proteomes" id="UP000093111"/>
    </source>
</evidence>
<evidence type="ECO:0000259" key="2">
    <source>
        <dbReference type="Pfam" id="PF13387"/>
    </source>
</evidence>
<dbReference type="STRING" id="1612624.ADU59_25895"/>
<keyword evidence="1" id="KW-1133">Transmembrane helix</keyword>
<dbReference type="Pfam" id="PF13387">
    <property type="entry name" value="Lnb_N"/>
    <property type="match status" value="1"/>
</dbReference>
<dbReference type="EMBL" id="LGLV01000019">
    <property type="protein sequence ID" value="OBZ92613.1"/>
    <property type="molecule type" value="Genomic_DNA"/>
</dbReference>
<evidence type="ECO:0000256" key="1">
    <source>
        <dbReference type="SAM" id="Phobius"/>
    </source>
</evidence>
<protein>
    <submittedName>
        <fullName evidence="3">Membrane protein</fullName>
    </submittedName>
</protein>
<feature type="transmembrane region" description="Helical" evidence="1">
    <location>
        <begin position="44"/>
        <end position="65"/>
    </location>
</feature>
<reference evidence="3 4" key="1">
    <citation type="journal article" date="2016" name="Syst. Appl. Microbiol.">
        <title>Pararhizobium polonicum sp. nov. isolated from tumors on stone fruit rootstocks.</title>
        <authorList>
            <person name="Pulawska J."/>
            <person name="Kuzmanovic N."/>
            <person name="Willems A."/>
            <person name="Pothier J.F."/>
        </authorList>
    </citation>
    <scope>NUCLEOTIDE SEQUENCE [LARGE SCALE GENOMIC DNA]</scope>
    <source>
        <strain evidence="3 4">F5.1</strain>
    </source>
</reference>
<dbReference type="InterPro" id="IPR025178">
    <property type="entry name" value="Lnb_N"/>
</dbReference>
<dbReference type="RefSeq" id="WP_068958301.1">
    <property type="nucleotide sequence ID" value="NZ_LGLV01000019.1"/>
</dbReference>
<dbReference type="AlphaFoldDB" id="A0A1C7NUE1"/>
<feature type="transmembrane region" description="Helical" evidence="1">
    <location>
        <begin position="72"/>
        <end position="89"/>
    </location>
</feature>